<dbReference type="SMART" id="SM00717">
    <property type="entry name" value="SANT"/>
    <property type="match status" value="1"/>
</dbReference>
<evidence type="ECO:0000256" key="5">
    <source>
        <dbReference type="ARBA" id="ARBA00023242"/>
    </source>
</evidence>
<keyword evidence="4" id="KW-0238">DNA-binding</keyword>
<keyword evidence="5" id="KW-0539">Nucleus</keyword>
<evidence type="ECO:0000256" key="2">
    <source>
        <dbReference type="ARBA" id="ARBA00022771"/>
    </source>
</evidence>
<dbReference type="GO" id="GO:0005634">
    <property type="term" value="C:nucleus"/>
    <property type="evidence" value="ECO:0007669"/>
    <property type="project" value="UniProtKB-ARBA"/>
</dbReference>
<dbReference type="InterPro" id="IPR001005">
    <property type="entry name" value="SANT/Myb"/>
</dbReference>
<feature type="domain" description="SANT" evidence="7">
    <location>
        <begin position="26"/>
        <end position="77"/>
    </location>
</feature>
<dbReference type="GO" id="GO:0008270">
    <property type="term" value="F:zinc ion binding"/>
    <property type="evidence" value="ECO:0007669"/>
    <property type="project" value="UniProtKB-KW"/>
</dbReference>
<dbReference type="PROSITE" id="PS51293">
    <property type="entry name" value="SANT"/>
    <property type="match status" value="1"/>
</dbReference>
<keyword evidence="2" id="KW-0863">Zinc-finger</keyword>
<evidence type="ECO:0000256" key="4">
    <source>
        <dbReference type="ARBA" id="ARBA00023125"/>
    </source>
</evidence>
<dbReference type="InterPro" id="IPR017884">
    <property type="entry name" value="SANT_dom"/>
</dbReference>
<dbReference type="Gene3D" id="1.10.10.60">
    <property type="entry name" value="Homeodomain-like"/>
    <property type="match status" value="1"/>
</dbReference>
<proteinExistence type="predicted"/>
<gene>
    <name evidence="8" type="ORF">PLUT1463_LOCUS6328</name>
</gene>
<evidence type="ECO:0000259" key="7">
    <source>
        <dbReference type="PROSITE" id="PS51293"/>
    </source>
</evidence>
<sequence length="116" mass="13340">MIHASAYDDARLAAALPVAAAARPHGSARPWSQDENQLFQQCLRQYGKNFAQFRRLMRGRSTAEFVQHYYGTKHRTFVPPPPDNGSGSTRVKRLRRNKQDRVLFDSLQSRDEYACE</sequence>
<keyword evidence="3" id="KW-0862">Zinc</keyword>
<name>A0A7R9UP50_DIALT</name>
<dbReference type="EMBL" id="HBEB01009755">
    <property type="protein sequence ID" value="CAD8272014.1"/>
    <property type="molecule type" value="Transcribed_RNA"/>
</dbReference>
<evidence type="ECO:0000313" key="8">
    <source>
        <dbReference type="EMBL" id="CAD8272014.1"/>
    </source>
</evidence>
<dbReference type="InterPro" id="IPR009057">
    <property type="entry name" value="Homeodomain-like_sf"/>
</dbReference>
<dbReference type="GO" id="GO:0003677">
    <property type="term" value="F:DNA binding"/>
    <property type="evidence" value="ECO:0007669"/>
    <property type="project" value="UniProtKB-KW"/>
</dbReference>
<feature type="region of interest" description="Disordered" evidence="6">
    <location>
        <begin position="73"/>
        <end position="97"/>
    </location>
</feature>
<keyword evidence="1" id="KW-0479">Metal-binding</keyword>
<organism evidence="8">
    <name type="scientific">Diacronema lutheri</name>
    <name type="common">Unicellular marine alga</name>
    <name type="synonym">Monochrysis lutheri</name>
    <dbReference type="NCBI Taxonomy" id="2081491"/>
    <lineage>
        <taxon>Eukaryota</taxon>
        <taxon>Haptista</taxon>
        <taxon>Haptophyta</taxon>
        <taxon>Pavlovophyceae</taxon>
        <taxon>Pavlovales</taxon>
        <taxon>Pavlovaceae</taxon>
        <taxon>Diacronema</taxon>
    </lineage>
</organism>
<evidence type="ECO:0000256" key="3">
    <source>
        <dbReference type="ARBA" id="ARBA00022833"/>
    </source>
</evidence>
<dbReference type="AlphaFoldDB" id="A0A7R9UP50"/>
<protein>
    <recommendedName>
        <fullName evidence="7">SANT domain-containing protein</fullName>
    </recommendedName>
</protein>
<evidence type="ECO:0000256" key="6">
    <source>
        <dbReference type="SAM" id="MobiDB-lite"/>
    </source>
</evidence>
<accession>A0A7R9UP50</accession>
<dbReference type="FunFam" id="1.10.10.60:FF:000012">
    <property type="entry name" value="Metastasis-associated 1 family, member 3"/>
    <property type="match status" value="1"/>
</dbReference>
<reference evidence="8" key="1">
    <citation type="submission" date="2021-01" db="EMBL/GenBank/DDBJ databases">
        <authorList>
            <person name="Corre E."/>
            <person name="Pelletier E."/>
            <person name="Niang G."/>
            <person name="Scheremetjew M."/>
            <person name="Finn R."/>
            <person name="Kale V."/>
            <person name="Holt S."/>
            <person name="Cochrane G."/>
            <person name="Meng A."/>
            <person name="Brown T."/>
            <person name="Cohen L."/>
        </authorList>
    </citation>
    <scope>NUCLEOTIDE SEQUENCE</scope>
    <source>
        <strain evidence="8">RCC1537</strain>
    </source>
</reference>
<dbReference type="SUPFAM" id="SSF46689">
    <property type="entry name" value="Homeodomain-like"/>
    <property type="match status" value="1"/>
</dbReference>
<evidence type="ECO:0000256" key="1">
    <source>
        <dbReference type="ARBA" id="ARBA00022723"/>
    </source>
</evidence>